<protein>
    <recommendedName>
        <fullName evidence="3">Nucleic-acid-binding protein containing Zn-ribbon domain</fullName>
    </recommendedName>
</protein>
<dbReference type="RefSeq" id="WP_072951876.1">
    <property type="nucleotide sequence ID" value="NZ_FRCT01000013.1"/>
</dbReference>
<organism evidence="1 2">
    <name type="scientific">Ruminococcus flavefaciens</name>
    <dbReference type="NCBI Taxonomy" id="1265"/>
    <lineage>
        <taxon>Bacteria</taxon>
        <taxon>Bacillati</taxon>
        <taxon>Bacillota</taxon>
        <taxon>Clostridia</taxon>
        <taxon>Eubacteriales</taxon>
        <taxon>Oscillospiraceae</taxon>
        <taxon>Ruminococcus</taxon>
    </lineage>
</organism>
<evidence type="ECO:0008006" key="3">
    <source>
        <dbReference type="Google" id="ProtNLM"/>
    </source>
</evidence>
<gene>
    <name evidence="1" type="ORF">SAMN04487860_11320</name>
</gene>
<sequence>MKIRTIYCPYCNILMEYMGTERMQLGKSGFFTENLSNILSGAMTVSIYECPQCGKLELFRFKKTKRK</sequence>
<reference evidence="1 2" key="1">
    <citation type="submission" date="2016-11" db="EMBL/GenBank/DDBJ databases">
        <authorList>
            <person name="Jaros S."/>
            <person name="Januszkiewicz K."/>
            <person name="Wedrychowicz H."/>
        </authorList>
    </citation>
    <scope>NUCLEOTIDE SEQUENCE [LARGE SCALE GENOMIC DNA]</scope>
    <source>
        <strain evidence="1 2">Y1</strain>
    </source>
</reference>
<name>A0A1M7LEQ2_RUMFL</name>
<dbReference type="Proteomes" id="UP000184394">
    <property type="component" value="Unassembled WGS sequence"/>
</dbReference>
<dbReference type="OrthoDB" id="2085419at2"/>
<proteinExistence type="predicted"/>
<accession>A0A1M7LEQ2</accession>
<dbReference type="EMBL" id="FRCT01000013">
    <property type="protein sequence ID" value="SHM76431.1"/>
    <property type="molecule type" value="Genomic_DNA"/>
</dbReference>
<evidence type="ECO:0000313" key="2">
    <source>
        <dbReference type="Proteomes" id="UP000184394"/>
    </source>
</evidence>
<dbReference type="AlphaFoldDB" id="A0A1M7LEQ2"/>
<evidence type="ECO:0000313" key="1">
    <source>
        <dbReference type="EMBL" id="SHM76431.1"/>
    </source>
</evidence>